<evidence type="ECO:0000256" key="4">
    <source>
        <dbReference type="SAM" id="SignalP"/>
    </source>
</evidence>
<feature type="domain" description="Peptidase M20 dimerisation" evidence="5">
    <location>
        <begin position="251"/>
        <end position="392"/>
    </location>
</feature>
<proteinExistence type="predicted"/>
<feature type="signal peptide" evidence="4">
    <location>
        <begin position="1"/>
        <end position="25"/>
    </location>
</feature>
<dbReference type="GO" id="GO:0046872">
    <property type="term" value="F:metal ion binding"/>
    <property type="evidence" value="ECO:0007669"/>
    <property type="project" value="UniProtKB-KW"/>
</dbReference>
<comment type="caution">
    <text evidence="6">The sequence shown here is derived from an EMBL/GenBank/DDBJ whole genome shotgun (WGS) entry which is preliminary data.</text>
</comment>
<keyword evidence="7" id="KW-1185">Reference proteome</keyword>
<sequence length="503" mass="53617">MDRRHFLNTSLMLGASALFPRAVMAATTGGFYPEVRKAAEANRAADIKRIQDWIALPSIAAENLNMPEGAQYMKALALDAGFDSAEIIPTDGHPGVYAVMDNGAPRTLAVYFMYDVKQFDPAEWSSPPLAGKIVDKPGFGRAIVGRGAVNQKGPEATFLAALHAMRDAGVKPPVNILLVAEGEEEIASPHFQQIVQRPDIMQALKGSEGIFIPASWQDINGGVNVNLGSKGVVELELVASGESWGRGPAADIHSSYKAMVDSPAWRLVQALQSLVTADGNTPAIEGWFENVRPLSAREKELIAEAARSGSEAARKEQLGVARWIDDLPYQQALERLASQPTVNIEGLVAGYTGPGGKTILPGRATAKLDLRLVPNQTRREAETKLRAHLDKRGFSDIEIVVGGGYDPTETAESSAIIQAQLATYRRAGVNATLNPRLAGSWPGAMFTAPPLSLPAGHFGLGHGSGAHAPNEYYVVDSTNPRVAGITDATLGYVDLLYQVAAIG</sequence>
<keyword evidence="4" id="KW-0732">Signal</keyword>
<dbReference type="InterPro" id="IPR011650">
    <property type="entry name" value="Peptidase_M20_dimer"/>
</dbReference>
<evidence type="ECO:0000313" key="6">
    <source>
        <dbReference type="EMBL" id="TXS94314.1"/>
    </source>
</evidence>
<keyword evidence="3 6" id="KW-0378">Hydrolase</keyword>
<organism evidence="6 7">
    <name type="scientific">Parahaliea maris</name>
    <dbReference type="NCBI Taxonomy" id="2716870"/>
    <lineage>
        <taxon>Bacteria</taxon>
        <taxon>Pseudomonadati</taxon>
        <taxon>Pseudomonadota</taxon>
        <taxon>Gammaproteobacteria</taxon>
        <taxon>Cellvibrionales</taxon>
        <taxon>Halieaceae</taxon>
        <taxon>Parahaliea</taxon>
    </lineage>
</organism>
<reference evidence="6 7" key="1">
    <citation type="submission" date="2019-08" db="EMBL/GenBank/DDBJ databases">
        <title>Parahaliea maris sp. nov., isolated from the surface seawater.</title>
        <authorList>
            <person name="Liu Y."/>
        </authorList>
    </citation>
    <scope>NUCLEOTIDE SEQUENCE [LARGE SCALE GENOMIC DNA]</scope>
    <source>
        <strain evidence="6 7">HSLHS9</strain>
    </source>
</reference>
<protein>
    <submittedName>
        <fullName evidence="6">M20/M25/M40 family metallo-hydrolase</fullName>
    </submittedName>
</protein>
<evidence type="ECO:0000256" key="2">
    <source>
        <dbReference type="ARBA" id="ARBA00022723"/>
    </source>
</evidence>
<dbReference type="SUPFAM" id="SSF53187">
    <property type="entry name" value="Zn-dependent exopeptidases"/>
    <property type="match status" value="1"/>
</dbReference>
<dbReference type="Gene3D" id="3.40.630.10">
    <property type="entry name" value="Zn peptidases"/>
    <property type="match status" value="1"/>
</dbReference>
<evidence type="ECO:0000313" key="7">
    <source>
        <dbReference type="Proteomes" id="UP000321039"/>
    </source>
</evidence>
<dbReference type="AlphaFoldDB" id="A0A5C9A2T5"/>
<evidence type="ECO:0000256" key="3">
    <source>
        <dbReference type="ARBA" id="ARBA00022801"/>
    </source>
</evidence>
<feature type="chain" id="PRO_5022781414" evidence="4">
    <location>
        <begin position="26"/>
        <end position="503"/>
    </location>
</feature>
<dbReference type="Pfam" id="PF01546">
    <property type="entry name" value="Peptidase_M20"/>
    <property type="match status" value="1"/>
</dbReference>
<evidence type="ECO:0000259" key="5">
    <source>
        <dbReference type="Pfam" id="PF07687"/>
    </source>
</evidence>
<accession>A0A5C9A2T5</accession>
<dbReference type="InterPro" id="IPR051458">
    <property type="entry name" value="Cyt/Met_Dipeptidase"/>
</dbReference>
<dbReference type="EMBL" id="VRZA01000003">
    <property type="protein sequence ID" value="TXS94314.1"/>
    <property type="molecule type" value="Genomic_DNA"/>
</dbReference>
<keyword evidence="1" id="KW-0645">Protease</keyword>
<name>A0A5C9A2T5_9GAMM</name>
<dbReference type="GO" id="GO:0006508">
    <property type="term" value="P:proteolysis"/>
    <property type="evidence" value="ECO:0007669"/>
    <property type="project" value="UniProtKB-KW"/>
</dbReference>
<dbReference type="InterPro" id="IPR002933">
    <property type="entry name" value="Peptidase_M20"/>
</dbReference>
<dbReference type="PANTHER" id="PTHR43270:SF4">
    <property type="entry name" value="CARNOSINE DIPEPTIDASE 2, ISOFORM A"/>
    <property type="match status" value="1"/>
</dbReference>
<dbReference type="Pfam" id="PF07687">
    <property type="entry name" value="M20_dimer"/>
    <property type="match status" value="1"/>
</dbReference>
<gene>
    <name evidence="6" type="ORF">FV139_10375</name>
</gene>
<dbReference type="GO" id="GO:0008233">
    <property type="term" value="F:peptidase activity"/>
    <property type="evidence" value="ECO:0007669"/>
    <property type="project" value="UniProtKB-KW"/>
</dbReference>
<evidence type="ECO:0000256" key="1">
    <source>
        <dbReference type="ARBA" id="ARBA00022670"/>
    </source>
</evidence>
<keyword evidence="2" id="KW-0479">Metal-binding</keyword>
<dbReference type="Gene3D" id="3.30.70.360">
    <property type="match status" value="1"/>
</dbReference>
<dbReference type="Proteomes" id="UP000321039">
    <property type="component" value="Unassembled WGS sequence"/>
</dbReference>
<dbReference type="PANTHER" id="PTHR43270">
    <property type="entry name" value="BETA-ALA-HIS DIPEPTIDASE"/>
    <property type="match status" value="1"/>
</dbReference>